<dbReference type="EMBL" id="JARXIC010000020">
    <property type="protein sequence ID" value="MDQ8195184.1"/>
    <property type="molecule type" value="Genomic_DNA"/>
</dbReference>
<gene>
    <name evidence="2" type="ORF">QEH59_12160</name>
</gene>
<evidence type="ECO:0000313" key="2">
    <source>
        <dbReference type="EMBL" id="MDQ8195184.1"/>
    </source>
</evidence>
<dbReference type="RefSeq" id="WP_308985642.1">
    <property type="nucleotide sequence ID" value="NZ_JARXIC010000020.1"/>
</dbReference>
<name>A0ABU1AKJ4_9BACT</name>
<sequence length="159" mass="17248">MKFLSTALLVLLTTLSMSAQIQVGAIPTEVSEAPYEVGDLVTEQGYYIERGENEPRVNLRIVANKLRLYWIDANGLIAEPEHSSATVRFTGSVRGRAYHHLDALPSGAGLGAAGILVPPHLYNVILVFPAVDGQEPVTHSFRYTPSMDVEVDPTADTNS</sequence>
<proteinExistence type="predicted"/>
<dbReference type="Proteomes" id="UP001243717">
    <property type="component" value="Unassembled WGS sequence"/>
</dbReference>
<evidence type="ECO:0000256" key="1">
    <source>
        <dbReference type="SAM" id="SignalP"/>
    </source>
</evidence>
<evidence type="ECO:0000313" key="3">
    <source>
        <dbReference type="Proteomes" id="UP001243717"/>
    </source>
</evidence>
<reference evidence="2 3" key="1">
    <citation type="submission" date="2023-04" db="EMBL/GenBank/DDBJ databases">
        <title>A novel bacteria isolated from coastal sediment.</title>
        <authorList>
            <person name="Liu X.-J."/>
            <person name="Du Z.-J."/>
        </authorList>
    </citation>
    <scope>NUCLEOTIDE SEQUENCE [LARGE SCALE GENOMIC DNA]</scope>
    <source>
        <strain evidence="2 3">SDUM461004</strain>
    </source>
</reference>
<protein>
    <submittedName>
        <fullName evidence="2">Uncharacterized protein</fullName>
    </submittedName>
</protein>
<accession>A0ABU1AKJ4</accession>
<feature type="chain" id="PRO_5046195426" evidence="1">
    <location>
        <begin position="20"/>
        <end position="159"/>
    </location>
</feature>
<organism evidence="2 3">
    <name type="scientific">Thalassobacterium sedimentorum</name>
    <dbReference type="NCBI Taxonomy" id="3041258"/>
    <lineage>
        <taxon>Bacteria</taxon>
        <taxon>Pseudomonadati</taxon>
        <taxon>Verrucomicrobiota</taxon>
        <taxon>Opitutia</taxon>
        <taxon>Puniceicoccales</taxon>
        <taxon>Coraliomargaritaceae</taxon>
        <taxon>Thalassobacterium</taxon>
    </lineage>
</organism>
<feature type="signal peptide" evidence="1">
    <location>
        <begin position="1"/>
        <end position="19"/>
    </location>
</feature>
<keyword evidence="1" id="KW-0732">Signal</keyword>
<comment type="caution">
    <text evidence="2">The sequence shown here is derived from an EMBL/GenBank/DDBJ whole genome shotgun (WGS) entry which is preliminary data.</text>
</comment>
<keyword evidence="3" id="KW-1185">Reference proteome</keyword>